<dbReference type="AlphaFoldDB" id="A0A1E8GQ62"/>
<evidence type="ECO:0000313" key="9">
    <source>
        <dbReference type="Proteomes" id="UP000178622"/>
    </source>
</evidence>
<dbReference type="PANTHER" id="PTHR33545">
    <property type="entry name" value="UPF0750 MEMBRANE PROTEIN YITT-RELATED"/>
    <property type="match status" value="1"/>
</dbReference>
<dbReference type="OrthoDB" id="1758221at2"/>
<feature type="transmembrane region" description="Helical" evidence="6">
    <location>
        <begin position="81"/>
        <end position="99"/>
    </location>
</feature>
<keyword evidence="2" id="KW-1003">Cell membrane</keyword>
<protein>
    <recommendedName>
        <fullName evidence="7">DUF2179 domain-containing protein</fullName>
    </recommendedName>
</protein>
<reference evidence="9" key="1">
    <citation type="submission" date="2016-09" db="EMBL/GenBank/DDBJ databases">
        <title>Draft genome sequence of a novel species of the family Streptococcaceae isolated from flowers.</title>
        <authorList>
            <person name="Chuah L.-O."/>
            <person name="Yap K.-P."/>
            <person name="Thong K.L."/>
            <person name="Liong M.T."/>
            <person name="Ahmad R."/>
            <person name="Rusul G."/>
        </authorList>
    </citation>
    <scope>NUCLEOTIDE SEQUENCE [LARGE SCALE GENOMIC DNA]</scope>
    <source>
        <strain evidence="9">DF1</strain>
    </source>
</reference>
<dbReference type="Pfam" id="PF02588">
    <property type="entry name" value="YitT_membrane"/>
    <property type="match status" value="1"/>
</dbReference>
<keyword evidence="5 6" id="KW-0472">Membrane</keyword>
<dbReference type="STRING" id="1859473.BG261_00405"/>
<evidence type="ECO:0000256" key="6">
    <source>
        <dbReference type="SAM" id="Phobius"/>
    </source>
</evidence>
<keyword evidence="3 6" id="KW-0812">Transmembrane</keyword>
<dbReference type="InterPro" id="IPR015867">
    <property type="entry name" value="N-reg_PII/ATP_PRibTrfase_C"/>
</dbReference>
<evidence type="ECO:0000259" key="7">
    <source>
        <dbReference type="Pfam" id="PF10035"/>
    </source>
</evidence>
<dbReference type="GO" id="GO:0005886">
    <property type="term" value="C:plasma membrane"/>
    <property type="evidence" value="ECO:0007669"/>
    <property type="project" value="UniProtKB-SubCell"/>
</dbReference>
<dbReference type="Pfam" id="PF10035">
    <property type="entry name" value="DUF2179"/>
    <property type="match status" value="1"/>
</dbReference>
<dbReference type="PIRSF" id="PIRSF006483">
    <property type="entry name" value="Membrane_protein_YitT"/>
    <property type="match status" value="1"/>
</dbReference>
<evidence type="ECO:0000256" key="3">
    <source>
        <dbReference type="ARBA" id="ARBA00022692"/>
    </source>
</evidence>
<feature type="transmembrane region" description="Helical" evidence="6">
    <location>
        <begin position="105"/>
        <end position="124"/>
    </location>
</feature>
<dbReference type="InterPro" id="IPR051461">
    <property type="entry name" value="UPF0750_membrane"/>
</dbReference>
<dbReference type="CDD" id="cd16380">
    <property type="entry name" value="YitT_C"/>
    <property type="match status" value="1"/>
</dbReference>
<sequence>MLDIKNKIWGYVKIIFALLLLAFAINMFLGPHQIAAGGVSGLGILMEYAFGFSRAGVVLALNIVMLILALVFLGKESFLKVLFGSLAFPVAIAIVPEMMLTSDKLLSVLFGSAIFAYGVSILYNNDSSAGGTTIPPLILQKYFNIDKSVGLLMTDAIVVFLNLVVFGIESFLYAILSIIITSIVMSYIETGTNRKKEILIMSEDKLPAIQQCLNNKIDRGLTFLEAKGGYKNESKQVLMIVVDNQEFLTIKRIIESVDPNAFVIVSNVSEVLGRGFTYTHVE</sequence>
<evidence type="ECO:0000313" key="8">
    <source>
        <dbReference type="EMBL" id="OFI50382.1"/>
    </source>
</evidence>
<feature type="transmembrane region" description="Helical" evidence="6">
    <location>
        <begin position="52"/>
        <end position="74"/>
    </location>
</feature>
<dbReference type="InterPro" id="IPR003740">
    <property type="entry name" value="YitT"/>
</dbReference>
<feature type="domain" description="DUF2179" evidence="7">
    <location>
        <begin position="219"/>
        <end position="273"/>
    </location>
</feature>
<feature type="transmembrane region" description="Helical" evidence="6">
    <location>
        <begin position="145"/>
        <end position="165"/>
    </location>
</feature>
<dbReference type="PANTHER" id="PTHR33545:SF9">
    <property type="entry name" value="UPF0750 MEMBRANE PROTEIN YITE"/>
    <property type="match status" value="1"/>
</dbReference>
<comment type="caution">
    <text evidence="8">The sequence shown here is derived from an EMBL/GenBank/DDBJ whole genome shotgun (WGS) entry which is preliminary data.</text>
</comment>
<evidence type="ECO:0000256" key="2">
    <source>
        <dbReference type="ARBA" id="ARBA00022475"/>
    </source>
</evidence>
<dbReference type="Proteomes" id="UP000178622">
    <property type="component" value="Unassembled WGS sequence"/>
</dbReference>
<feature type="transmembrane region" description="Helical" evidence="6">
    <location>
        <begin position="171"/>
        <end position="188"/>
    </location>
</feature>
<keyword evidence="4 6" id="KW-1133">Transmembrane helix</keyword>
<organism evidence="8 9">
    <name type="scientific">Floricoccus tropicus</name>
    <dbReference type="NCBI Taxonomy" id="1859473"/>
    <lineage>
        <taxon>Bacteria</taxon>
        <taxon>Bacillati</taxon>
        <taxon>Bacillota</taxon>
        <taxon>Bacilli</taxon>
        <taxon>Lactobacillales</taxon>
        <taxon>Streptococcaceae</taxon>
        <taxon>Floricoccus</taxon>
    </lineage>
</organism>
<proteinExistence type="predicted"/>
<dbReference type="RefSeq" id="WP_070791113.1">
    <property type="nucleotide sequence ID" value="NZ_MKIR01000001.1"/>
</dbReference>
<accession>A0A1E8GQ62</accession>
<keyword evidence="9" id="KW-1185">Reference proteome</keyword>
<evidence type="ECO:0000256" key="4">
    <source>
        <dbReference type="ARBA" id="ARBA00022989"/>
    </source>
</evidence>
<evidence type="ECO:0000256" key="5">
    <source>
        <dbReference type="ARBA" id="ARBA00023136"/>
    </source>
</evidence>
<gene>
    <name evidence="8" type="ORF">BG261_00405</name>
</gene>
<dbReference type="EMBL" id="MKIR01000001">
    <property type="protein sequence ID" value="OFI50382.1"/>
    <property type="molecule type" value="Genomic_DNA"/>
</dbReference>
<name>A0A1E8GQ62_9LACT</name>
<dbReference type="Gene3D" id="3.30.70.120">
    <property type="match status" value="1"/>
</dbReference>
<comment type="subcellular location">
    <subcellularLocation>
        <location evidence="1">Cell membrane</location>
        <topology evidence="1">Multi-pass membrane protein</topology>
    </subcellularLocation>
</comment>
<dbReference type="InterPro" id="IPR019264">
    <property type="entry name" value="DUF2179"/>
</dbReference>
<evidence type="ECO:0000256" key="1">
    <source>
        <dbReference type="ARBA" id="ARBA00004651"/>
    </source>
</evidence>